<proteinExistence type="predicted"/>
<evidence type="ECO:0000313" key="2">
    <source>
        <dbReference type="Proteomes" id="UP000800235"/>
    </source>
</evidence>
<organism evidence="1 2">
    <name type="scientific">Tothia fuscella</name>
    <dbReference type="NCBI Taxonomy" id="1048955"/>
    <lineage>
        <taxon>Eukaryota</taxon>
        <taxon>Fungi</taxon>
        <taxon>Dikarya</taxon>
        <taxon>Ascomycota</taxon>
        <taxon>Pezizomycotina</taxon>
        <taxon>Dothideomycetes</taxon>
        <taxon>Pleosporomycetidae</taxon>
        <taxon>Venturiales</taxon>
        <taxon>Cylindrosympodiaceae</taxon>
        <taxon>Tothia</taxon>
    </lineage>
</organism>
<dbReference type="Proteomes" id="UP000800235">
    <property type="component" value="Unassembled WGS sequence"/>
</dbReference>
<gene>
    <name evidence="1" type="ORF">EJ08DRAFT_665732</name>
</gene>
<sequence>MAHTSRDPHRRTPLDLTKPSRCLQAILNTLSLPWADIGEFQQLLHPEQTEHIKSLHFESDIPEPTFVPSNCYKTFTDVQKLQLHFTLRRTRNYTYDTMVKNFTTHGKLRQHDYKIIHLARLWPLVCGSISVTLEAGPNSDCTTQEFAKIKRYLQDEVFRPWTEDEPISLSLNLISKTLT</sequence>
<evidence type="ECO:0000313" key="1">
    <source>
        <dbReference type="EMBL" id="KAF2420141.1"/>
    </source>
</evidence>
<name>A0A9P4TTD1_9PEZI</name>
<reference evidence="1" key="1">
    <citation type="journal article" date="2020" name="Stud. Mycol.">
        <title>101 Dothideomycetes genomes: a test case for predicting lifestyles and emergence of pathogens.</title>
        <authorList>
            <person name="Haridas S."/>
            <person name="Albert R."/>
            <person name="Binder M."/>
            <person name="Bloem J."/>
            <person name="Labutti K."/>
            <person name="Salamov A."/>
            <person name="Andreopoulos B."/>
            <person name="Baker S."/>
            <person name="Barry K."/>
            <person name="Bills G."/>
            <person name="Bluhm B."/>
            <person name="Cannon C."/>
            <person name="Castanera R."/>
            <person name="Culley D."/>
            <person name="Daum C."/>
            <person name="Ezra D."/>
            <person name="Gonzalez J."/>
            <person name="Henrissat B."/>
            <person name="Kuo A."/>
            <person name="Liang C."/>
            <person name="Lipzen A."/>
            <person name="Lutzoni F."/>
            <person name="Magnuson J."/>
            <person name="Mondo S."/>
            <person name="Nolan M."/>
            <person name="Ohm R."/>
            <person name="Pangilinan J."/>
            <person name="Park H.-J."/>
            <person name="Ramirez L."/>
            <person name="Alfaro M."/>
            <person name="Sun H."/>
            <person name="Tritt A."/>
            <person name="Yoshinaga Y."/>
            <person name="Zwiers L.-H."/>
            <person name="Turgeon B."/>
            <person name="Goodwin S."/>
            <person name="Spatafora J."/>
            <person name="Crous P."/>
            <person name="Grigoriev I."/>
        </authorList>
    </citation>
    <scope>NUCLEOTIDE SEQUENCE</scope>
    <source>
        <strain evidence="1">CBS 130266</strain>
    </source>
</reference>
<dbReference type="AlphaFoldDB" id="A0A9P4TTD1"/>
<keyword evidence="2" id="KW-1185">Reference proteome</keyword>
<protein>
    <submittedName>
        <fullName evidence="1">Uncharacterized protein</fullName>
    </submittedName>
</protein>
<accession>A0A9P4TTD1</accession>
<dbReference type="EMBL" id="MU007113">
    <property type="protein sequence ID" value="KAF2420141.1"/>
    <property type="molecule type" value="Genomic_DNA"/>
</dbReference>
<comment type="caution">
    <text evidence="1">The sequence shown here is derived from an EMBL/GenBank/DDBJ whole genome shotgun (WGS) entry which is preliminary data.</text>
</comment>